<evidence type="ECO:0000256" key="2">
    <source>
        <dbReference type="ARBA" id="ARBA00009473"/>
    </source>
</evidence>
<dbReference type="PANTHER" id="PTHR10889">
    <property type="entry name" value="DEOXYRIBOSE-PHOSPHATE ALDOLASE"/>
    <property type="match status" value="1"/>
</dbReference>
<proteinExistence type="inferred from homology"/>
<dbReference type="GO" id="GO:0005737">
    <property type="term" value="C:cytoplasm"/>
    <property type="evidence" value="ECO:0007669"/>
    <property type="project" value="InterPro"/>
</dbReference>
<dbReference type="EC" id="4.1.2.4" evidence="3 7"/>
<dbReference type="EMBL" id="RCWN01000001">
    <property type="protein sequence ID" value="RLQ87481.1"/>
    <property type="molecule type" value="Genomic_DNA"/>
</dbReference>
<dbReference type="InterPro" id="IPR011343">
    <property type="entry name" value="DeoC"/>
</dbReference>
<evidence type="ECO:0000313" key="8">
    <source>
        <dbReference type="EMBL" id="RLQ87481.1"/>
    </source>
</evidence>
<dbReference type="AlphaFoldDB" id="A0A3L7JD24"/>
<evidence type="ECO:0000256" key="3">
    <source>
        <dbReference type="ARBA" id="ARBA00012515"/>
    </source>
</evidence>
<dbReference type="PANTHER" id="PTHR10889:SF3">
    <property type="entry name" value="DEOXYRIBOSE-PHOSPHATE ALDOLASE"/>
    <property type="match status" value="1"/>
</dbReference>
<organism evidence="8 9">
    <name type="scientific">Notoacmeibacter ruber</name>
    <dbReference type="NCBI Taxonomy" id="2670375"/>
    <lineage>
        <taxon>Bacteria</taxon>
        <taxon>Pseudomonadati</taxon>
        <taxon>Pseudomonadota</taxon>
        <taxon>Alphaproteobacteria</taxon>
        <taxon>Hyphomicrobiales</taxon>
        <taxon>Notoacmeibacteraceae</taxon>
        <taxon>Notoacmeibacter</taxon>
    </lineage>
</organism>
<dbReference type="PIRSF" id="PIRSF001357">
    <property type="entry name" value="DeoC"/>
    <property type="match status" value="1"/>
</dbReference>
<protein>
    <recommendedName>
        <fullName evidence="3 7">Deoxyribose-phosphate aldolase</fullName>
        <ecNumber evidence="3 7">4.1.2.4</ecNumber>
    </recommendedName>
</protein>
<dbReference type="NCBIfam" id="TIGR00126">
    <property type="entry name" value="deoC"/>
    <property type="match status" value="1"/>
</dbReference>
<dbReference type="Pfam" id="PF01791">
    <property type="entry name" value="DeoC"/>
    <property type="match status" value="1"/>
</dbReference>
<sequence>MTQPSDAEYARKLIGCLDLTELSDDRSADKVDALLEKARTSYGQVAAVCVWPDHVRRCATALRGSHIHIATVVDFPGGQQPWEDTRHEIGLALAGGATEIDMVVDYQRGPEDPHAITYAVRKVKEAAGGLPVKAILETGMLDDTDDMQLLAGAALSGGADFVKTSTGKVKTGATMEAADALLDAIAANGRGGLKVSGGVRSFADAKAYADLASEKMGEDWISPKTFRIGASSLLTDLIAIAEGGESNAVQAGY</sequence>
<gene>
    <name evidence="8" type="primary">deoC</name>
    <name evidence="8" type="ORF">D8780_03925</name>
</gene>
<dbReference type="Proteomes" id="UP000281094">
    <property type="component" value="Unassembled WGS sequence"/>
</dbReference>
<name>A0A3L7JD24_9HYPH</name>
<dbReference type="SUPFAM" id="SSF51569">
    <property type="entry name" value="Aldolase"/>
    <property type="match status" value="1"/>
</dbReference>
<keyword evidence="4 8" id="KW-0456">Lyase</keyword>
<dbReference type="InterPro" id="IPR002915">
    <property type="entry name" value="DeoC/FbaB/LacD_aldolase"/>
</dbReference>
<comment type="pathway">
    <text evidence="1">Carbohydrate degradation; 2-deoxy-D-ribose 1-phosphate degradation; D-glyceraldehyde 3-phosphate and acetaldehyde from 2-deoxy-alpha-D-ribose 1-phosphate: step 2/2.</text>
</comment>
<evidence type="ECO:0000313" key="9">
    <source>
        <dbReference type="Proteomes" id="UP000281094"/>
    </source>
</evidence>
<evidence type="ECO:0000256" key="4">
    <source>
        <dbReference type="ARBA" id="ARBA00023239"/>
    </source>
</evidence>
<keyword evidence="5" id="KW-0704">Schiff base</keyword>
<dbReference type="GO" id="GO:0004139">
    <property type="term" value="F:deoxyribose-phosphate aldolase activity"/>
    <property type="evidence" value="ECO:0007669"/>
    <property type="project" value="UniProtKB-UniRule"/>
</dbReference>
<evidence type="ECO:0000256" key="6">
    <source>
        <dbReference type="ARBA" id="ARBA00048791"/>
    </source>
</evidence>
<dbReference type="GO" id="GO:0016052">
    <property type="term" value="P:carbohydrate catabolic process"/>
    <property type="evidence" value="ECO:0007669"/>
    <property type="project" value="TreeGrafter"/>
</dbReference>
<comment type="catalytic activity">
    <reaction evidence="6">
        <text>2-deoxy-D-ribose 5-phosphate = D-glyceraldehyde 3-phosphate + acetaldehyde</text>
        <dbReference type="Rhea" id="RHEA:12821"/>
        <dbReference type="ChEBI" id="CHEBI:15343"/>
        <dbReference type="ChEBI" id="CHEBI:59776"/>
        <dbReference type="ChEBI" id="CHEBI:62877"/>
        <dbReference type="EC" id="4.1.2.4"/>
    </reaction>
</comment>
<dbReference type="RefSeq" id="WP_121644449.1">
    <property type="nucleotide sequence ID" value="NZ_RCWN01000001.1"/>
</dbReference>
<dbReference type="SMART" id="SM01133">
    <property type="entry name" value="DeoC"/>
    <property type="match status" value="1"/>
</dbReference>
<reference evidence="8 9" key="1">
    <citation type="submission" date="2018-10" db="EMBL/GenBank/DDBJ databases">
        <title>Notoacmeibacter sp. M2BS9Y-3-1, whole genome shotgun sequence.</title>
        <authorList>
            <person name="Tuo L."/>
        </authorList>
    </citation>
    <scope>NUCLEOTIDE SEQUENCE [LARGE SCALE GENOMIC DNA]</scope>
    <source>
        <strain evidence="8 9">M2BS9Y-3-1</strain>
    </source>
</reference>
<evidence type="ECO:0000256" key="5">
    <source>
        <dbReference type="ARBA" id="ARBA00023270"/>
    </source>
</evidence>
<dbReference type="Gene3D" id="3.20.20.70">
    <property type="entry name" value="Aldolase class I"/>
    <property type="match status" value="1"/>
</dbReference>
<evidence type="ECO:0000256" key="7">
    <source>
        <dbReference type="NCBIfam" id="TIGR00126"/>
    </source>
</evidence>
<keyword evidence="9" id="KW-1185">Reference proteome</keyword>
<accession>A0A3L7JD24</accession>
<dbReference type="InterPro" id="IPR013785">
    <property type="entry name" value="Aldolase_TIM"/>
</dbReference>
<dbReference type="GO" id="GO:0009264">
    <property type="term" value="P:deoxyribonucleotide catabolic process"/>
    <property type="evidence" value="ECO:0007669"/>
    <property type="project" value="UniProtKB-UniRule"/>
</dbReference>
<evidence type="ECO:0000256" key="1">
    <source>
        <dbReference type="ARBA" id="ARBA00004816"/>
    </source>
</evidence>
<comment type="caution">
    <text evidence="8">The sequence shown here is derived from an EMBL/GenBank/DDBJ whole genome shotgun (WGS) entry which is preliminary data.</text>
</comment>
<comment type="similarity">
    <text evidence="2">Belongs to the DeoC/FbaB aldolase family. DeoC type 2 subfamily.</text>
</comment>